<dbReference type="InterPro" id="IPR011057">
    <property type="entry name" value="Mss4-like_sf"/>
</dbReference>
<dbReference type="EMBL" id="FCNZ02000012">
    <property type="protein sequence ID" value="SAL60071.1"/>
    <property type="molecule type" value="Genomic_DNA"/>
</dbReference>
<dbReference type="RefSeq" id="WP_087631347.1">
    <property type="nucleotide sequence ID" value="NZ_FCNZ02000012.1"/>
</dbReference>
<evidence type="ECO:0000256" key="3">
    <source>
        <dbReference type="ARBA" id="ARBA00022833"/>
    </source>
</evidence>
<dbReference type="PROSITE" id="PS51891">
    <property type="entry name" value="CENP_V_GFA"/>
    <property type="match status" value="1"/>
</dbReference>
<feature type="domain" description="CENP-V/GFA" evidence="5">
    <location>
        <begin position="11"/>
        <end position="123"/>
    </location>
</feature>
<evidence type="ECO:0000256" key="1">
    <source>
        <dbReference type="ARBA" id="ARBA00005495"/>
    </source>
</evidence>
<proteinExistence type="inferred from homology"/>
<dbReference type="Proteomes" id="UP000054717">
    <property type="component" value="Unassembled WGS sequence"/>
</dbReference>
<dbReference type="GO" id="GO:0046872">
    <property type="term" value="F:metal ion binding"/>
    <property type="evidence" value="ECO:0007669"/>
    <property type="project" value="UniProtKB-KW"/>
</dbReference>
<keyword evidence="4" id="KW-0456">Lyase</keyword>
<gene>
    <name evidence="6" type="ORF">AWB66_03404</name>
</gene>
<accession>A0A158IVK5</accession>
<evidence type="ECO:0000256" key="2">
    <source>
        <dbReference type="ARBA" id="ARBA00022723"/>
    </source>
</evidence>
<dbReference type="Gene3D" id="3.90.1590.10">
    <property type="entry name" value="glutathione-dependent formaldehyde- activating enzyme (gfa)"/>
    <property type="match status" value="1"/>
</dbReference>
<dbReference type="PANTHER" id="PTHR33337">
    <property type="entry name" value="GFA DOMAIN-CONTAINING PROTEIN"/>
    <property type="match status" value="1"/>
</dbReference>
<protein>
    <submittedName>
        <fullName evidence="6">Glutathione-dependent formaldehyde-activating protein</fullName>
    </submittedName>
</protein>
<comment type="caution">
    <text evidence="6">The sequence shown here is derived from an EMBL/GenBank/DDBJ whole genome shotgun (WGS) entry which is preliminary data.</text>
</comment>
<evidence type="ECO:0000259" key="5">
    <source>
        <dbReference type="PROSITE" id="PS51891"/>
    </source>
</evidence>
<keyword evidence="7" id="KW-1185">Reference proteome</keyword>
<dbReference type="Pfam" id="PF04828">
    <property type="entry name" value="GFA"/>
    <property type="match status" value="1"/>
</dbReference>
<dbReference type="PANTHER" id="PTHR33337:SF40">
    <property type="entry name" value="CENP-V_GFA DOMAIN-CONTAINING PROTEIN-RELATED"/>
    <property type="match status" value="1"/>
</dbReference>
<dbReference type="AlphaFoldDB" id="A0A158IVK5"/>
<reference evidence="6" key="1">
    <citation type="submission" date="2016-01" db="EMBL/GenBank/DDBJ databases">
        <authorList>
            <person name="Peeters Charlotte."/>
        </authorList>
    </citation>
    <scope>NUCLEOTIDE SEQUENCE</scope>
    <source>
        <strain evidence="6">LMG 22936</strain>
    </source>
</reference>
<dbReference type="STRING" id="326475.AWB66_03404"/>
<evidence type="ECO:0000313" key="7">
    <source>
        <dbReference type="Proteomes" id="UP000054717"/>
    </source>
</evidence>
<keyword evidence="2" id="KW-0479">Metal-binding</keyword>
<sequence length="136" mass="14965">MDEPTRQQTIHKGGCACGAVRIRVSAAPLEVNLCHCMTCRKIHGAPFGVYAIFARDAAQFAGETRAWSSSATGRRHHCAICGSPVYLAFDGVPEVEIPTGLFDEVGLYPPTYEIWTKHREPWHDAQGRPQYPEAAP</sequence>
<dbReference type="InterPro" id="IPR006913">
    <property type="entry name" value="CENP-V/GFA"/>
</dbReference>
<comment type="similarity">
    <text evidence="1">Belongs to the Gfa family.</text>
</comment>
<keyword evidence="3" id="KW-0862">Zinc</keyword>
<evidence type="ECO:0000313" key="6">
    <source>
        <dbReference type="EMBL" id="SAL60071.1"/>
    </source>
</evidence>
<organism evidence="6 7">
    <name type="scientific">Caballeronia telluris</name>
    <dbReference type="NCBI Taxonomy" id="326475"/>
    <lineage>
        <taxon>Bacteria</taxon>
        <taxon>Pseudomonadati</taxon>
        <taxon>Pseudomonadota</taxon>
        <taxon>Betaproteobacteria</taxon>
        <taxon>Burkholderiales</taxon>
        <taxon>Burkholderiaceae</taxon>
        <taxon>Caballeronia</taxon>
    </lineage>
</organism>
<evidence type="ECO:0000256" key="4">
    <source>
        <dbReference type="ARBA" id="ARBA00023239"/>
    </source>
</evidence>
<name>A0A158IVK5_9BURK</name>
<dbReference type="GO" id="GO:0016846">
    <property type="term" value="F:carbon-sulfur lyase activity"/>
    <property type="evidence" value="ECO:0007669"/>
    <property type="project" value="InterPro"/>
</dbReference>
<dbReference type="SUPFAM" id="SSF51316">
    <property type="entry name" value="Mss4-like"/>
    <property type="match status" value="1"/>
</dbReference>